<protein>
    <submittedName>
        <fullName evidence="1">Ribonuclease H</fullName>
    </submittedName>
</protein>
<name>A0A834SHW9_9FABA</name>
<dbReference type="AlphaFoldDB" id="A0A834SHW9"/>
<accession>A0A834SHW9</accession>
<dbReference type="EMBL" id="JAAIUW010000013">
    <property type="protein sequence ID" value="KAF7802830.1"/>
    <property type="molecule type" value="Genomic_DNA"/>
</dbReference>
<evidence type="ECO:0000313" key="1">
    <source>
        <dbReference type="EMBL" id="KAF7802830.1"/>
    </source>
</evidence>
<comment type="caution">
    <text evidence="1">The sequence shown here is derived from an EMBL/GenBank/DDBJ whole genome shotgun (WGS) entry which is preliminary data.</text>
</comment>
<keyword evidence="2" id="KW-1185">Reference proteome</keyword>
<dbReference type="Proteomes" id="UP000634136">
    <property type="component" value="Unassembled WGS sequence"/>
</dbReference>
<sequence>MPWIIFGDFNQVSTALEKLSKCHTLKGAVQFRDLIDSSGLIDLRAQDGEWSEDYADMESMTLQYYKDVYAYPNKPHSVEIFQQLDTLDIPHLTLQEVQCLSSPITDAEIENALFLMKPDKAPGPDGVIVCKLSCGTPLIPTPEASQATSKGLVKLGRAKTGDSKSFFLIDQKLEKQQESIEIYPSSNNQ</sequence>
<dbReference type="OrthoDB" id="1435533at2759"/>
<reference evidence="1" key="1">
    <citation type="submission" date="2020-09" db="EMBL/GenBank/DDBJ databases">
        <title>Genome-Enabled Discovery of Anthraquinone Biosynthesis in Senna tora.</title>
        <authorList>
            <person name="Kang S.-H."/>
            <person name="Pandey R.P."/>
            <person name="Lee C.-M."/>
            <person name="Sim J.-S."/>
            <person name="Jeong J.-T."/>
            <person name="Choi B.-S."/>
            <person name="Jung M."/>
            <person name="Ginzburg D."/>
            <person name="Zhao K."/>
            <person name="Won S.Y."/>
            <person name="Oh T.-J."/>
            <person name="Yu Y."/>
            <person name="Kim N.-H."/>
            <person name="Lee O.R."/>
            <person name="Lee T.-H."/>
            <person name="Bashyal P."/>
            <person name="Kim T.-S."/>
            <person name="Lee W.-H."/>
            <person name="Kawkins C."/>
            <person name="Kim C.-K."/>
            <person name="Kim J.S."/>
            <person name="Ahn B.O."/>
            <person name="Rhee S.Y."/>
            <person name="Sohng J.K."/>
        </authorList>
    </citation>
    <scope>NUCLEOTIDE SEQUENCE</scope>
    <source>
        <tissue evidence="1">Leaf</tissue>
    </source>
</reference>
<proteinExistence type="predicted"/>
<organism evidence="1 2">
    <name type="scientific">Senna tora</name>
    <dbReference type="NCBI Taxonomy" id="362788"/>
    <lineage>
        <taxon>Eukaryota</taxon>
        <taxon>Viridiplantae</taxon>
        <taxon>Streptophyta</taxon>
        <taxon>Embryophyta</taxon>
        <taxon>Tracheophyta</taxon>
        <taxon>Spermatophyta</taxon>
        <taxon>Magnoliopsida</taxon>
        <taxon>eudicotyledons</taxon>
        <taxon>Gunneridae</taxon>
        <taxon>Pentapetalae</taxon>
        <taxon>rosids</taxon>
        <taxon>fabids</taxon>
        <taxon>Fabales</taxon>
        <taxon>Fabaceae</taxon>
        <taxon>Caesalpinioideae</taxon>
        <taxon>Cassia clade</taxon>
        <taxon>Senna</taxon>
    </lineage>
</organism>
<gene>
    <name evidence="1" type="ORF">G2W53_041941</name>
</gene>
<evidence type="ECO:0000313" key="2">
    <source>
        <dbReference type="Proteomes" id="UP000634136"/>
    </source>
</evidence>